<feature type="domain" description="ShlB POTRA" evidence="7">
    <location>
        <begin position="166"/>
        <end position="219"/>
    </location>
</feature>
<dbReference type="Proteomes" id="UP000199598">
    <property type="component" value="Unassembled WGS sequence"/>
</dbReference>
<gene>
    <name evidence="8" type="ORF">SAMN04488518_11987</name>
</gene>
<dbReference type="Pfam" id="PF08479">
    <property type="entry name" value="POTRA_2"/>
    <property type="match status" value="1"/>
</dbReference>
<dbReference type="InterPro" id="IPR051544">
    <property type="entry name" value="TPS_OM_transporter"/>
</dbReference>
<dbReference type="PANTHER" id="PTHR34597">
    <property type="entry name" value="SLR1661 PROTEIN"/>
    <property type="match status" value="1"/>
</dbReference>
<keyword evidence="1" id="KW-0472">Membrane</keyword>
<evidence type="ECO:0000313" key="8">
    <source>
        <dbReference type="EMBL" id="SFL17999.1"/>
    </source>
</evidence>
<feature type="domain" description="Haemolysin activator HlyB C-terminal" evidence="5">
    <location>
        <begin position="224"/>
        <end position="533"/>
    </location>
</feature>
<keyword evidence="2" id="KW-0812">Transmembrane</keyword>
<evidence type="ECO:0000313" key="9">
    <source>
        <dbReference type="Proteomes" id="UP000199598"/>
    </source>
</evidence>
<evidence type="ECO:0000259" key="6">
    <source>
        <dbReference type="Pfam" id="PF08479"/>
    </source>
</evidence>
<dbReference type="Gene3D" id="3.10.20.310">
    <property type="entry name" value="membrane protein fhac"/>
    <property type="match status" value="1"/>
</dbReference>
<dbReference type="Pfam" id="PF03865">
    <property type="entry name" value="ShlB"/>
    <property type="match status" value="1"/>
</dbReference>
<keyword evidence="3" id="KW-0998">Cell outer membrane</keyword>
<proteinExistence type="predicted"/>
<dbReference type="Gene3D" id="2.40.160.50">
    <property type="entry name" value="membrane protein fhac: a member of the omp85/tpsb transporter family"/>
    <property type="match status" value="1"/>
</dbReference>
<dbReference type="InterPro" id="IPR027282">
    <property type="entry name" value="TPS"/>
</dbReference>
<evidence type="ECO:0000256" key="2">
    <source>
        <dbReference type="ARBA" id="ARBA00022692"/>
    </source>
</evidence>
<feature type="region of interest" description="Disordered" evidence="4">
    <location>
        <begin position="34"/>
        <end position="84"/>
    </location>
</feature>
<keyword evidence="1" id="KW-1134">Transmembrane beta strand</keyword>
<evidence type="ECO:0000259" key="7">
    <source>
        <dbReference type="Pfam" id="PF17287"/>
    </source>
</evidence>
<evidence type="ECO:0000256" key="4">
    <source>
        <dbReference type="SAM" id="MobiDB-lite"/>
    </source>
</evidence>
<name>A0A1I4FKJ7_9HYPH</name>
<accession>A0A1I4FKJ7</accession>
<dbReference type="InterPro" id="IPR005565">
    <property type="entry name" value="Hemolysn_activator_HlyB_C"/>
</dbReference>
<evidence type="ECO:0000256" key="3">
    <source>
        <dbReference type="ARBA" id="ARBA00023237"/>
    </source>
</evidence>
<dbReference type="InterPro" id="IPR013686">
    <property type="entry name" value="Polypept-transport_assoc_ShlB"/>
</dbReference>
<reference evidence="8 9" key="1">
    <citation type="submission" date="2016-10" db="EMBL/GenBank/DDBJ databases">
        <authorList>
            <person name="Varghese N."/>
            <person name="Submissions S."/>
        </authorList>
    </citation>
    <scope>NUCLEOTIDE SEQUENCE [LARGE SCALE GENOMIC DNA]</scope>
    <source>
        <strain evidence="8 9">DSM 16392</strain>
    </source>
</reference>
<feature type="compositionally biased region" description="Basic and acidic residues" evidence="4">
    <location>
        <begin position="48"/>
        <end position="71"/>
    </location>
</feature>
<dbReference type="RefSeq" id="WP_093523957.1">
    <property type="nucleotide sequence ID" value="NZ_FOSK01000019.1"/>
</dbReference>
<dbReference type="EMBL" id="FOSK01000019">
    <property type="protein sequence ID" value="SFL17999.1"/>
    <property type="molecule type" value="Genomic_DNA"/>
</dbReference>
<sequence>MLDYLAPYSPAKTLLLIVVTSTFWFAVPRTSAAQELPPSAQDQMQRALQREEAAQTQQQRDKQKARARQEGDGQIEMPQDPLSVPEGGPCFTIEHVEVAGYERFAEPPGAHDTLIGKCATLADIVRSLNAVNAYYKDLGYITTRAYLPKQTISDGTVSITIIPGIIEGYVYADGRQANARIAAAFRGKRGDLLNLRDLEQGLEVLNGPRSSKASFKLIPGEQPGGSFVQITLEETLPLHGSLEIDNSGFDNTGATKTTASFGLDNFLNLNDQLSVSFSGTPFDPREERHSESISGRFAVPYEYWLFTLEGGASRYFFKLSGLNQSFPVKGHSYYVNLSIERLFWRDKLSKHYAYGDIKLSRSRAYIDGFEIMSQRRRLSTASLGWRGETKWGSAQLRWDVGAGFGLDAFGATISDASIVDPEFRLIHARLDFEKPIPSTPLTYSATLSGQYSQDILPGSEQISIGGWSTVRGFHQDNMYGDVGAYWRNTIEWNAIEREDFRLKLSGGVDAGLIKPSELRSWSQDYLVGAHFGATAFFGENVTLDVQVAHALSRPERNLPNIVSAFEADKTVGFASLNFTF</sequence>
<organism evidence="8 9">
    <name type="scientific">Pseudovibrio ascidiaceicola</name>
    <dbReference type="NCBI Taxonomy" id="285279"/>
    <lineage>
        <taxon>Bacteria</taxon>
        <taxon>Pseudomonadati</taxon>
        <taxon>Pseudomonadota</taxon>
        <taxon>Alphaproteobacteria</taxon>
        <taxon>Hyphomicrobiales</taxon>
        <taxon>Stappiaceae</taxon>
        <taxon>Pseudovibrio</taxon>
    </lineage>
</organism>
<dbReference type="Pfam" id="PF17287">
    <property type="entry name" value="POTRA_3"/>
    <property type="match status" value="1"/>
</dbReference>
<comment type="caution">
    <text evidence="8">The sequence shown here is derived from an EMBL/GenBank/DDBJ whole genome shotgun (WGS) entry which is preliminary data.</text>
</comment>
<keyword evidence="9" id="KW-1185">Reference proteome</keyword>
<dbReference type="InterPro" id="IPR035251">
    <property type="entry name" value="ShlB_POTRA"/>
</dbReference>
<dbReference type="PIRSF" id="PIRSF029745">
    <property type="entry name" value="FhaC"/>
    <property type="match status" value="1"/>
</dbReference>
<dbReference type="PANTHER" id="PTHR34597:SF3">
    <property type="entry name" value="OUTER MEMBRANE TRANSPORTER CDIB"/>
    <property type="match status" value="1"/>
</dbReference>
<evidence type="ECO:0000256" key="1">
    <source>
        <dbReference type="ARBA" id="ARBA00022452"/>
    </source>
</evidence>
<protein>
    <submittedName>
        <fullName evidence="8">Hemolysin activation/secretion protein</fullName>
    </submittedName>
</protein>
<feature type="domain" description="Polypeptide-transport-associated ShlB-type" evidence="6">
    <location>
        <begin position="91"/>
        <end position="164"/>
    </location>
</feature>
<evidence type="ECO:0000259" key="5">
    <source>
        <dbReference type="Pfam" id="PF03865"/>
    </source>
</evidence>